<dbReference type="AlphaFoldDB" id="A0A8J5INK2"/>
<dbReference type="Pfam" id="PF18634">
    <property type="entry name" value="RXLR_WY"/>
    <property type="match status" value="1"/>
</dbReference>
<organism evidence="2 3">
    <name type="scientific">Phytophthora aleatoria</name>
    <dbReference type="NCBI Taxonomy" id="2496075"/>
    <lineage>
        <taxon>Eukaryota</taxon>
        <taxon>Sar</taxon>
        <taxon>Stramenopiles</taxon>
        <taxon>Oomycota</taxon>
        <taxon>Peronosporomycetes</taxon>
        <taxon>Peronosporales</taxon>
        <taxon>Peronosporaceae</taxon>
        <taxon>Phytophthora</taxon>
    </lineage>
</organism>
<dbReference type="Proteomes" id="UP000709295">
    <property type="component" value="Unassembled WGS sequence"/>
</dbReference>
<accession>A0A8J5INK2</accession>
<dbReference type="InterPro" id="IPR040786">
    <property type="entry name" value="RXLR_WY"/>
</dbReference>
<dbReference type="EMBL" id="JAENGY010000886">
    <property type="protein sequence ID" value="KAG6955186.1"/>
    <property type="molecule type" value="Genomic_DNA"/>
</dbReference>
<reference evidence="2" key="1">
    <citation type="submission" date="2021-01" db="EMBL/GenBank/DDBJ databases">
        <title>Phytophthora aleatoria, a newly-described species from Pinus radiata is distinct from Phytophthora cactorum isolates based on comparative genomics.</title>
        <authorList>
            <person name="Mcdougal R."/>
            <person name="Panda P."/>
            <person name="Williams N."/>
            <person name="Studholme D.J."/>
        </authorList>
    </citation>
    <scope>NUCLEOTIDE SEQUENCE</scope>
    <source>
        <strain evidence="2">NZFS 4037</strain>
    </source>
</reference>
<keyword evidence="3" id="KW-1185">Reference proteome</keyword>
<name>A0A8J5INK2_9STRA</name>
<evidence type="ECO:0000313" key="2">
    <source>
        <dbReference type="EMBL" id="KAG6955186.1"/>
    </source>
</evidence>
<proteinExistence type="predicted"/>
<sequence>MFVQWLEYIKLYRTKMAFSDSQLVHFLLDTNHIKMSQASFAVLFQSIKDIPDLKKLAESVQTRVFQRNVHTHPKFQTLEAFTVQYAAHYGDKTVLENVKKLFASNDPKAAIAAAMKASEDMIIDDPDRVIASVACND</sequence>
<feature type="domain" description="RXLR phytopathogen effector protein WY-domain" evidence="1">
    <location>
        <begin position="12"/>
        <end position="61"/>
    </location>
</feature>
<comment type="caution">
    <text evidence="2">The sequence shown here is derived from an EMBL/GenBank/DDBJ whole genome shotgun (WGS) entry which is preliminary data.</text>
</comment>
<evidence type="ECO:0000313" key="3">
    <source>
        <dbReference type="Proteomes" id="UP000709295"/>
    </source>
</evidence>
<evidence type="ECO:0000259" key="1">
    <source>
        <dbReference type="Pfam" id="PF18634"/>
    </source>
</evidence>
<gene>
    <name evidence="2" type="ORF">JG688_00011990</name>
</gene>
<protein>
    <recommendedName>
        <fullName evidence="1">RXLR phytopathogen effector protein WY-domain domain-containing protein</fullName>
    </recommendedName>
</protein>